<dbReference type="EMBL" id="CAJPIZ010010514">
    <property type="protein sequence ID" value="CAG2112587.1"/>
    <property type="molecule type" value="Genomic_DNA"/>
</dbReference>
<dbReference type="InterPro" id="IPR036277">
    <property type="entry name" value="SMC_hinge_sf"/>
</dbReference>
<dbReference type="GO" id="GO:0051276">
    <property type="term" value="P:chromosome organization"/>
    <property type="evidence" value="ECO:0007669"/>
    <property type="project" value="InterPro"/>
</dbReference>
<gene>
    <name evidence="4" type="ORF">OSB1V03_LOCUS12562</name>
</gene>
<name>A0A7R9KZZ3_9ACAR</name>
<dbReference type="SUPFAM" id="SSF75553">
    <property type="entry name" value="Smc hinge domain"/>
    <property type="match status" value="1"/>
</dbReference>
<dbReference type="OrthoDB" id="6531244at2759"/>
<dbReference type="Pfam" id="PF02463">
    <property type="entry name" value="SMC_N"/>
    <property type="match status" value="1"/>
</dbReference>
<dbReference type="Gene3D" id="3.30.70.1620">
    <property type="match status" value="1"/>
</dbReference>
<evidence type="ECO:0000259" key="3">
    <source>
        <dbReference type="SMART" id="SM00968"/>
    </source>
</evidence>
<dbReference type="InterPro" id="IPR010935">
    <property type="entry name" value="SMC_hinge"/>
</dbReference>
<dbReference type="PANTHER" id="PTHR43977">
    <property type="entry name" value="STRUCTURAL MAINTENANCE OF CHROMOSOMES PROTEIN 3"/>
    <property type="match status" value="1"/>
</dbReference>
<feature type="domain" description="SMC hinge" evidence="3">
    <location>
        <begin position="538"/>
        <end position="652"/>
    </location>
</feature>
<reference evidence="4" key="1">
    <citation type="submission" date="2020-11" db="EMBL/GenBank/DDBJ databases">
        <authorList>
            <person name="Tran Van P."/>
        </authorList>
    </citation>
    <scope>NUCLEOTIDE SEQUENCE</scope>
</reference>
<keyword evidence="5" id="KW-1185">Reference proteome</keyword>
<dbReference type="EMBL" id="OC865089">
    <property type="protein sequence ID" value="CAD7632157.1"/>
    <property type="molecule type" value="Genomic_DNA"/>
</dbReference>
<feature type="coiled-coil region" evidence="2">
    <location>
        <begin position="236"/>
        <end position="357"/>
    </location>
</feature>
<dbReference type="GO" id="GO:0005694">
    <property type="term" value="C:chromosome"/>
    <property type="evidence" value="ECO:0007669"/>
    <property type="project" value="InterPro"/>
</dbReference>
<dbReference type="Proteomes" id="UP000759131">
    <property type="component" value="Unassembled WGS sequence"/>
</dbReference>
<proteinExistence type="predicted"/>
<accession>A0A7R9KZZ3</accession>
<dbReference type="InterPro" id="IPR027417">
    <property type="entry name" value="P-loop_NTPase"/>
</dbReference>
<organism evidence="4">
    <name type="scientific">Medioppia subpectinata</name>
    <dbReference type="NCBI Taxonomy" id="1979941"/>
    <lineage>
        <taxon>Eukaryota</taxon>
        <taxon>Metazoa</taxon>
        <taxon>Ecdysozoa</taxon>
        <taxon>Arthropoda</taxon>
        <taxon>Chelicerata</taxon>
        <taxon>Arachnida</taxon>
        <taxon>Acari</taxon>
        <taxon>Acariformes</taxon>
        <taxon>Sarcoptiformes</taxon>
        <taxon>Oribatida</taxon>
        <taxon>Brachypylina</taxon>
        <taxon>Oppioidea</taxon>
        <taxon>Oppiidae</taxon>
        <taxon>Medioppia</taxon>
    </lineage>
</organism>
<feature type="coiled-coil region" evidence="2">
    <location>
        <begin position="881"/>
        <end position="918"/>
    </location>
</feature>
<keyword evidence="1 2" id="KW-0175">Coiled coil</keyword>
<dbReference type="SMART" id="SM00968">
    <property type="entry name" value="SMC_hinge"/>
    <property type="match status" value="1"/>
</dbReference>
<sequence>MYIKKITISGFRSYRETNTISGLSARHNVIIGGNGCGKSNVLNAIQFVLSDEFNGLNANQRQQLINESHSQRLLLAFVEIVVDNSDRRIPLDVNDIAFRRQIGLKKDQYFMNNKIVTHSDIVNMLETAGFSRSNPYYIIKQGKVNEMATASDEYRLQVMREVAGTRIYDTRKCEAVKLLAEAAQRVDQMDDCLNSLDERLTSLQTESNDLEKWLKWDKRRRLLEYIIANKESEVSKNEILKLERRQENENQVLEEKRKRLEDFQQKCKVCDKKLKLICGILDDHRKDLKQITKQMNELDEQKARIESKINDFKESLDYNKESELNAKQELLEVRNEIDKKKKRLVFVTAKYDNLRKKENDLVCKLKAKQSRKVEIYSKQKRKENFRTVEDRDKWIQSELTALKGQIETNTRRVKVLKDEEYETTAQIDQLSEQQKSFGTKEKNLFISLQSERQELCESSKLGKQLESKRREFWELDNELKAKEFKHNEDKQKIESKLKRMSGSSATVGRESVAQVLKSFEERADRSDAAEAQLRPIIDGYLGQVIDCFSFDPNLNKVVEVTTKSKLFYHIIENDKIGTKIIAEVNERQLPGDICFIAINKLQLKPIKYPQFQNDARPLTSLLKFDQKYEKVMKFLFDRTLVCRTLELATTFSRSAKLDCVTIDGDFISSKGYMTGGYYGVDTRVENFLKWKSILSRIDAIRQEMVQCLGRREDNEKQLILNSNLMTELDIKHNNTKREFDNLKNSKDKMHQQLVALRTKQESIARSIASLESTLPSMRANKESFESELEFKTLDSQLTSDEERELSTILKEIESLSAKHSDLCERRNIYADEKSSLESELDKNLVQRKNELEMTLIDARIMESETLVENESFDLELIDKRIASFRQLLEEKDAKIDELVKQQTDQKELLDKLRAAEDKQMDIINLSQ</sequence>
<dbReference type="InterPro" id="IPR003395">
    <property type="entry name" value="RecF/RecN/SMC_N"/>
</dbReference>
<dbReference type="SUPFAM" id="SSF52540">
    <property type="entry name" value="P-loop containing nucleoside triphosphate hydrolases"/>
    <property type="match status" value="1"/>
</dbReference>
<evidence type="ECO:0000313" key="5">
    <source>
        <dbReference type="Proteomes" id="UP000759131"/>
    </source>
</evidence>
<dbReference type="Gene3D" id="1.20.1060.20">
    <property type="match status" value="1"/>
</dbReference>
<dbReference type="Pfam" id="PF06470">
    <property type="entry name" value="SMC_hinge"/>
    <property type="match status" value="1"/>
</dbReference>
<dbReference type="AlphaFoldDB" id="A0A7R9KZZ3"/>
<feature type="coiled-coil region" evidence="2">
    <location>
        <begin position="725"/>
        <end position="759"/>
    </location>
</feature>
<evidence type="ECO:0000256" key="1">
    <source>
        <dbReference type="ARBA" id="ARBA00023054"/>
    </source>
</evidence>
<dbReference type="GO" id="GO:0005524">
    <property type="term" value="F:ATP binding"/>
    <property type="evidence" value="ECO:0007669"/>
    <property type="project" value="InterPro"/>
</dbReference>
<evidence type="ECO:0000256" key="2">
    <source>
        <dbReference type="SAM" id="Coils"/>
    </source>
</evidence>
<evidence type="ECO:0000313" key="4">
    <source>
        <dbReference type="EMBL" id="CAD7632157.1"/>
    </source>
</evidence>
<dbReference type="Gene3D" id="3.40.50.300">
    <property type="entry name" value="P-loop containing nucleotide triphosphate hydrolases"/>
    <property type="match status" value="1"/>
</dbReference>
<protein>
    <recommendedName>
        <fullName evidence="3">SMC hinge domain-containing protein</fullName>
    </recommendedName>
</protein>